<proteinExistence type="predicted"/>
<evidence type="ECO:0000313" key="1">
    <source>
        <dbReference type="EMBL" id="RNA17434.1"/>
    </source>
</evidence>
<dbReference type="EMBL" id="REGN01004458">
    <property type="protein sequence ID" value="RNA17434.1"/>
    <property type="molecule type" value="Genomic_DNA"/>
</dbReference>
<accession>A0A3M7R236</accession>
<sequence length="69" mass="8089">MCTTILRLLSKLKETFLEQTKQYLCTFEIILFMKNAKNLPTPNGLYLNNFESTSLKKVISMWNDILNNN</sequence>
<keyword evidence="2" id="KW-1185">Reference proteome</keyword>
<gene>
    <name evidence="1" type="ORF">BpHYR1_029410</name>
</gene>
<dbReference type="AlphaFoldDB" id="A0A3M7R236"/>
<comment type="caution">
    <text evidence="1">The sequence shown here is derived from an EMBL/GenBank/DDBJ whole genome shotgun (WGS) entry which is preliminary data.</text>
</comment>
<dbReference type="Proteomes" id="UP000276133">
    <property type="component" value="Unassembled WGS sequence"/>
</dbReference>
<reference evidence="1 2" key="1">
    <citation type="journal article" date="2018" name="Sci. Rep.">
        <title>Genomic signatures of local adaptation to the degree of environmental predictability in rotifers.</title>
        <authorList>
            <person name="Franch-Gras L."/>
            <person name="Hahn C."/>
            <person name="Garcia-Roger E.M."/>
            <person name="Carmona M.J."/>
            <person name="Serra M."/>
            <person name="Gomez A."/>
        </authorList>
    </citation>
    <scope>NUCLEOTIDE SEQUENCE [LARGE SCALE GENOMIC DNA]</scope>
    <source>
        <strain evidence="1">HYR1</strain>
    </source>
</reference>
<organism evidence="1 2">
    <name type="scientific">Brachionus plicatilis</name>
    <name type="common">Marine rotifer</name>
    <name type="synonym">Brachionus muelleri</name>
    <dbReference type="NCBI Taxonomy" id="10195"/>
    <lineage>
        <taxon>Eukaryota</taxon>
        <taxon>Metazoa</taxon>
        <taxon>Spiralia</taxon>
        <taxon>Gnathifera</taxon>
        <taxon>Rotifera</taxon>
        <taxon>Eurotatoria</taxon>
        <taxon>Monogononta</taxon>
        <taxon>Pseudotrocha</taxon>
        <taxon>Ploima</taxon>
        <taxon>Brachionidae</taxon>
        <taxon>Brachionus</taxon>
    </lineage>
</organism>
<evidence type="ECO:0000313" key="2">
    <source>
        <dbReference type="Proteomes" id="UP000276133"/>
    </source>
</evidence>
<name>A0A3M7R236_BRAPC</name>
<protein>
    <submittedName>
        <fullName evidence="1">Uncharacterized protein</fullName>
    </submittedName>
</protein>